<feature type="signal peptide" evidence="1">
    <location>
        <begin position="1"/>
        <end position="21"/>
    </location>
</feature>
<accession>A0A5C6EAC3</accession>
<keyword evidence="1" id="KW-0732">Signal</keyword>
<evidence type="ECO:0000256" key="1">
    <source>
        <dbReference type="SAM" id="SignalP"/>
    </source>
</evidence>
<dbReference type="Proteomes" id="UP000318288">
    <property type="component" value="Unassembled WGS sequence"/>
</dbReference>
<dbReference type="AlphaFoldDB" id="A0A5C6EAC3"/>
<feature type="chain" id="PRO_5023142049" evidence="1">
    <location>
        <begin position="22"/>
        <end position="143"/>
    </location>
</feature>
<dbReference type="EMBL" id="SJPW01000013">
    <property type="protein sequence ID" value="TWU44436.1"/>
    <property type="molecule type" value="Genomic_DNA"/>
</dbReference>
<keyword evidence="3" id="KW-1185">Reference proteome</keyword>
<sequence length="143" mass="16254" precursor="true">MLARACRLCLTLLLTAFTGCSGDVASNVPSKDFAIRELPDDASDIHFALNPGIRNPNSYFEFTTSETAFLAWAAHQPNVERVDKPQFIIYRYSDYPGETDDRGSIVVDDGYLFEWYNPNDGDHGEHIAYDRSTGRAYYWSHIF</sequence>
<gene>
    <name evidence="2" type="ORF">Poly51_61220</name>
</gene>
<comment type="caution">
    <text evidence="2">The sequence shown here is derived from an EMBL/GenBank/DDBJ whole genome shotgun (WGS) entry which is preliminary data.</text>
</comment>
<organism evidence="2 3">
    <name type="scientific">Rubripirellula tenax</name>
    <dbReference type="NCBI Taxonomy" id="2528015"/>
    <lineage>
        <taxon>Bacteria</taxon>
        <taxon>Pseudomonadati</taxon>
        <taxon>Planctomycetota</taxon>
        <taxon>Planctomycetia</taxon>
        <taxon>Pirellulales</taxon>
        <taxon>Pirellulaceae</taxon>
        <taxon>Rubripirellula</taxon>
    </lineage>
</organism>
<name>A0A5C6EAC3_9BACT</name>
<dbReference type="PROSITE" id="PS51257">
    <property type="entry name" value="PROKAR_LIPOPROTEIN"/>
    <property type="match status" value="1"/>
</dbReference>
<protein>
    <submittedName>
        <fullName evidence="2">Uncharacterized protein</fullName>
    </submittedName>
</protein>
<evidence type="ECO:0000313" key="3">
    <source>
        <dbReference type="Proteomes" id="UP000318288"/>
    </source>
</evidence>
<evidence type="ECO:0000313" key="2">
    <source>
        <dbReference type="EMBL" id="TWU44436.1"/>
    </source>
</evidence>
<proteinExistence type="predicted"/>
<reference evidence="2 3" key="1">
    <citation type="submission" date="2019-02" db="EMBL/GenBank/DDBJ databases">
        <title>Deep-cultivation of Planctomycetes and their phenomic and genomic characterization uncovers novel biology.</title>
        <authorList>
            <person name="Wiegand S."/>
            <person name="Jogler M."/>
            <person name="Boedeker C."/>
            <person name="Pinto D."/>
            <person name="Vollmers J."/>
            <person name="Rivas-Marin E."/>
            <person name="Kohn T."/>
            <person name="Peeters S.H."/>
            <person name="Heuer A."/>
            <person name="Rast P."/>
            <person name="Oberbeckmann S."/>
            <person name="Bunk B."/>
            <person name="Jeske O."/>
            <person name="Meyerdierks A."/>
            <person name="Storesund J.E."/>
            <person name="Kallscheuer N."/>
            <person name="Luecker S."/>
            <person name="Lage O.M."/>
            <person name="Pohl T."/>
            <person name="Merkel B.J."/>
            <person name="Hornburger P."/>
            <person name="Mueller R.-W."/>
            <person name="Bruemmer F."/>
            <person name="Labrenz M."/>
            <person name="Spormann A.M."/>
            <person name="Op Den Camp H."/>
            <person name="Overmann J."/>
            <person name="Amann R."/>
            <person name="Jetten M.S.M."/>
            <person name="Mascher T."/>
            <person name="Medema M.H."/>
            <person name="Devos D.P."/>
            <person name="Kaster A.-K."/>
            <person name="Ovreas L."/>
            <person name="Rohde M."/>
            <person name="Galperin M.Y."/>
            <person name="Jogler C."/>
        </authorList>
    </citation>
    <scope>NUCLEOTIDE SEQUENCE [LARGE SCALE GENOMIC DNA]</scope>
    <source>
        <strain evidence="2 3">Poly51</strain>
    </source>
</reference>